<dbReference type="GO" id="GO:0019433">
    <property type="term" value="P:triglyceride catabolic process"/>
    <property type="evidence" value="ECO:0007669"/>
    <property type="project" value="TreeGrafter"/>
</dbReference>
<dbReference type="PRINTS" id="PR00080">
    <property type="entry name" value="SDRFAMILY"/>
</dbReference>
<dbReference type="OrthoDB" id="2102561at2759"/>
<sequence length="285" mass="30630">MTEKKTVLITGCTDGGLGAAMARAYEARGFRVFATLRSLSKAGTLGEMEGVELLELDVTSDESIHQCTKAVEKLTGGSLDILVNNAAANNYVIPLLDSSIEQAKKVYEANVWAPLAMVKAFAPMIICTKGTICNISSVSCELVFGWSVLTLTAGIYNSSKSALTMLSETLRIELAPLGVKVVTAILGGMSTNAFSNVPDLELPETSYYGKIASIIDYHHKGLAFTSKQNVDVAAKNIVNDVLNGRVFIRRGDASTISWLCTTFIPSVTLTNMINKDKGFDKLERS</sequence>
<dbReference type="Gene3D" id="3.40.50.720">
    <property type="entry name" value="NAD(P)-binding Rossmann-like Domain"/>
    <property type="match status" value="1"/>
</dbReference>
<organism evidence="5 6">
    <name type="scientific">Clonostachys rhizophaga</name>
    <dbReference type="NCBI Taxonomy" id="160324"/>
    <lineage>
        <taxon>Eukaryota</taxon>
        <taxon>Fungi</taxon>
        <taxon>Dikarya</taxon>
        <taxon>Ascomycota</taxon>
        <taxon>Pezizomycotina</taxon>
        <taxon>Sordariomycetes</taxon>
        <taxon>Hypocreomycetidae</taxon>
        <taxon>Hypocreales</taxon>
        <taxon>Bionectriaceae</taxon>
        <taxon>Clonostachys</taxon>
    </lineage>
</organism>
<keyword evidence="3" id="KW-0560">Oxidoreductase</keyword>
<reference evidence="5" key="1">
    <citation type="submission" date="2021-10" db="EMBL/GenBank/DDBJ databases">
        <authorList>
            <person name="Piombo E."/>
        </authorList>
    </citation>
    <scope>NUCLEOTIDE SEQUENCE</scope>
</reference>
<accession>A0A9N9YWK5</accession>
<name>A0A9N9YWK5_9HYPO</name>
<dbReference type="InterPro" id="IPR020904">
    <property type="entry name" value="Sc_DH/Rdtase_CS"/>
</dbReference>
<dbReference type="Proteomes" id="UP000696573">
    <property type="component" value="Unassembled WGS sequence"/>
</dbReference>
<dbReference type="PROSITE" id="PS00061">
    <property type="entry name" value="ADH_SHORT"/>
    <property type="match status" value="1"/>
</dbReference>
<dbReference type="GO" id="GO:0005811">
    <property type="term" value="C:lipid droplet"/>
    <property type="evidence" value="ECO:0007669"/>
    <property type="project" value="TreeGrafter"/>
</dbReference>
<dbReference type="EMBL" id="CABFNQ020000758">
    <property type="protein sequence ID" value="CAH0037185.1"/>
    <property type="molecule type" value="Genomic_DNA"/>
</dbReference>
<gene>
    <name evidence="5" type="ORF">CRHIZ90672A_00010599</name>
</gene>
<dbReference type="SUPFAM" id="SSF51735">
    <property type="entry name" value="NAD(P)-binding Rossmann-fold domains"/>
    <property type="match status" value="1"/>
</dbReference>
<comment type="similarity">
    <text evidence="1 4">Belongs to the short-chain dehydrogenases/reductases (SDR) family.</text>
</comment>
<dbReference type="Pfam" id="PF00106">
    <property type="entry name" value="adh_short"/>
    <property type="match status" value="1"/>
</dbReference>
<keyword evidence="2" id="KW-0521">NADP</keyword>
<dbReference type="GO" id="GO:0006654">
    <property type="term" value="P:phosphatidic acid biosynthetic process"/>
    <property type="evidence" value="ECO:0007669"/>
    <property type="project" value="TreeGrafter"/>
</dbReference>
<dbReference type="InterPro" id="IPR036291">
    <property type="entry name" value="NAD(P)-bd_dom_sf"/>
</dbReference>
<evidence type="ECO:0000313" key="5">
    <source>
        <dbReference type="EMBL" id="CAH0037185.1"/>
    </source>
</evidence>
<evidence type="ECO:0000256" key="1">
    <source>
        <dbReference type="ARBA" id="ARBA00006484"/>
    </source>
</evidence>
<comment type="caution">
    <text evidence="5">The sequence shown here is derived from an EMBL/GenBank/DDBJ whole genome shotgun (WGS) entry which is preliminary data.</text>
</comment>
<evidence type="ECO:0000256" key="3">
    <source>
        <dbReference type="ARBA" id="ARBA00023002"/>
    </source>
</evidence>
<dbReference type="InterPro" id="IPR002347">
    <property type="entry name" value="SDR_fam"/>
</dbReference>
<dbReference type="GO" id="GO:0005783">
    <property type="term" value="C:endoplasmic reticulum"/>
    <property type="evidence" value="ECO:0007669"/>
    <property type="project" value="TreeGrafter"/>
</dbReference>
<dbReference type="PANTHER" id="PTHR44169">
    <property type="entry name" value="NADPH-DEPENDENT 1-ACYLDIHYDROXYACETONE PHOSPHATE REDUCTASE"/>
    <property type="match status" value="1"/>
</dbReference>
<protein>
    <submittedName>
        <fullName evidence="5">Uncharacterized protein</fullName>
    </submittedName>
</protein>
<dbReference type="GO" id="GO:0000140">
    <property type="term" value="F:acylglycerone-phosphate reductase (NADP+) activity"/>
    <property type="evidence" value="ECO:0007669"/>
    <property type="project" value="TreeGrafter"/>
</dbReference>
<dbReference type="GO" id="GO:0004806">
    <property type="term" value="F:triacylglycerol lipase activity"/>
    <property type="evidence" value="ECO:0007669"/>
    <property type="project" value="TreeGrafter"/>
</dbReference>
<evidence type="ECO:0000256" key="2">
    <source>
        <dbReference type="ARBA" id="ARBA00022857"/>
    </source>
</evidence>
<keyword evidence="6" id="KW-1185">Reference proteome</keyword>
<evidence type="ECO:0000313" key="6">
    <source>
        <dbReference type="Proteomes" id="UP000696573"/>
    </source>
</evidence>
<proteinExistence type="inferred from homology"/>
<evidence type="ECO:0000256" key="4">
    <source>
        <dbReference type="RuleBase" id="RU000363"/>
    </source>
</evidence>
<dbReference type="AlphaFoldDB" id="A0A9N9YWK5"/>
<dbReference type="PRINTS" id="PR00081">
    <property type="entry name" value="GDHRDH"/>
</dbReference>
<dbReference type="PANTHER" id="PTHR44169:SF3">
    <property type="entry name" value="SHORT-CHAIN DEHYDROGENASE SRDE"/>
    <property type="match status" value="1"/>
</dbReference>